<dbReference type="VEuPathDB" id="MicrosporidiaDB:A0H76_224"/>
<evidence type="ECO:0000313" key="2">
    <source>
        <dbReference type="EMBL" id="ORD95636.1"/>
    </source>
</evidence>
<reference evidence="2 3" key="1">
    <citation type="journal article" date="2017" name="Environ. Microbiol.">
        <title>Decay of the glycolytic pathway and adaptation to intranuclear parasitism within Enterocytozoonidae microsporidia.</title>
        <authorList>
            <person name="Wiredu Boakye D."/>
            <person name="Jaroenlak P."/>
            <person name="Prachumwat A."/>
            <person name="Williams T.A."/>
            <person name="Bateman K.S."/>
            <person name="Itsathitphaisarn O."/>
            <person name="Sritunyalucksana K."/>
            <person name="Paszkiewicz K.H."/>
            <person name="Moore K.A."/>
            <person name="Stentiford G.D."/>
            <person name="Williams B.A."/>
        </authorList>
    </citation>
    <scope>NUCLEOTIDE SEQUENCE [LARGE SCALE GENOMIC DNA]</scope>
    <source>
        <strain evidence="2 3">GB1</strain>
    </source>
</reference>
<name>A0A1X0Q7A2_9MICR</name>
<dbReference type="EMBL" id="LVKB01000231">
    <property type="protein sequence ID" value="ORD95636.1"/>
    <property type="molecule type" value="Genomic_DNA"/>
</dbReference>
<gene>
    <name evidence="2" type="ORF">HERIO_2338</name>
</gene>
<comment type="caution">
    <text evidence="2">The sequence shown here is derived from an EMBL/GenBank/DDBJ whole genome shotgun (WGS) entry which is preliminary data.</text>
</comment>
<keyword evidence="3" id="KW-1185">Reference proteome</keyword>
<feature type="compositionally biased region" description="Basic and acidic residues" evidence="1">
    <location>
        <begin position="1"/>
        <end position="10"/>
    </location>
</feature>
<organism evidence="2 3">
    <name type="scientific">Hepatospora eriocheir</name>
    <dbReference type="NCBI Taxonomy" id="1081669"/>
    <lineage>
        <taxon>Eukaryota</taxon>
        <taxon>Fungi</taxon>
        <taxon>Fungi incertae sedis</taxon>
        <taxon>Microsporidia</taxon>
        <taxon>Hepatosporidae</taxon>
        <taxon>Hepatospora</taxon>
    </lineage>
</organism>
<sequence>MLNKNMKSDFDNSEDKDDIKDSLTNDNNSRTNEMSFMKNYGLNFETPEYLDYYEKLTPEQRAFKSNLKAAYEARIYNNYDNMLCNGCSTKINFKSRNESKLGSSCNDEPEYELLAYDRIIFCWSCHKAFIRNKKYCPICYRVPRKTEINNDKHCLMCKHSFSTFE</sequence>
<evidence type="ECO:0000313" key="3">
    <source>
        <dbReference type="Proteomes" id="UP000192356"/>
    </source>
</evidence>
<proteinExistence type="predicted"/>
<feature type="region of interest" description="Disordered" evidence="1">
    <location>
        <begin position="1"/>
        <end position="30"/>
    </location>
</feature>
<evidence type="ECO:0000256" key="1">
    <source>
        <dbReference type="SAM" id="MobiDB-lite"/>
    </source>
</evidence>
<dbReference type="AlphaFoldDB" id="A0A1X0Q7A2"/>
<protein>
    <submittedName>
        <fullName evidence="2">Uncharacterized protein</fullName>
    </submittedName>
</protein>
<dbReference type="Proteomes" id="UP000192356">
    <property type="component" value="Unassembled WGS sequence"/>
</dbReference>
<accession>A0A1X0Q7A2</accession>
<dbReference type="VEuPathDB" id="MicrosporidiaDB:HERIO_2338"/>